<sequence>MPVVKAKQTIDELSSGKKRARTFSSTTSAQRSNTMITGPQQVATADIPPDYDRSDSDNSVDSAIAAQHTTESNLQPLIFHS</sequence>
<evidence type="ECO:0000256" key="1">
    <source>
        <dbReference type="SAM" id="MobiDB-lite"/>
    </source>
</evidence>
<evidence type="ECO:0000313" key="2">
    <source>
        <dbReference type="EMBL" id="EMA18143.1"/>
    </source>
</evidence>
<feature type="compositionally biased region" description="Polar residues" evidence="1">
    <location>
        <begin position="22"/>
        <end position="43"/>
    </location>
</feature>
<feature type="compositionally biased region" description="Polar residues" evidence="1">
    <location>
        <begin position="57"/>
        <end position="75"/>
    </location>
</feature>
<organism evidence="2 3">
    <name type="scientific">Haloarcula amylolytica JCM 13557</name>
    <dbReference type="NCBI Taxonomy" id="1227452"/>
    <lineage>
        <taxon>Archaea</taxon>
        <taxon>Methanobacteriati</taxon>
        <taxon>Methanobacteriota</taxon>
        <taxon>Stenosarchaea group</taxon>
        <taxon>Halobacteria</taxon>
        <taxon>Halobacteriales</taxon>
        <taxon>Haloarculaceae</taxon>
        <taxon>Haloarcula</taxon>
    </lineage>
</organism>
<dbReference type="Proteomes" id="UP000011623">
    <property type="component" value="Unassembled WGS sequence"/>
</dbReference>
<comment type="caution">
    <text evidence="2">The sequence shown here is derived from an EMBL/GenBank/DDBJ whole genome shotgun (WGS) entry which is preliminary data.</text>
</comment>
<dbReference type="EMBL" id="AOLW01000035">
    <property type="protein sequence ID" value="EMA18143.1"/>
    <property type="molecule type" value="Genomic_DNA"/>
</dbReference>
<accession>M0KBG0</accession>
<dbReference type="PATRIC" id="fig|1227452.3.peg.2968"/>
<protein>
    <submittedName>
        <fullName evidence="2">Uncharacterized protein</fullName>
    </submittedName>
</protein>
<gene>
    <name evidence="2" type="ORF">C442_14915</name>
</gene>
<feature type="region of interest" description="Disordered" evidence="1">
    <location>
        <begin position="1"/>
        <end position="81"/>
    </location>
</feature>
<evidence type="ECO:0000313" key="3">
    <source>
        <dbReference type="Proteomes" id="UP000011623"/>
    </source>
</evidence>
<name>M0KBG0_9EURY</name>
<dbReference type="AlphaFoldDB" id="M0KBG0"/>
<reference evidence="2 3" key="1">
    <citation type="journal article" date="2014" name="PLoS Genet.">
        <title>Phylogenetically driven sequencing of extremely halophilic archaea reveals strategies for static and dynamic osmo-response.</title>
        <authorList>
            <person name="Becker E.A."/>
            <person name="Seitzer P.M."/>
            <person name="Tritt A."/>
            <person name="Larsen D."/>
            <person name="Krusor M."/>
            <person name="Yao A.I."/>
            <person name="Wu D."/>
            <person name="Madern D."/>
            <person name="Eisen J.A."/>
            <person name="Darling A.E."/>
            <person name="Facciotti M.T."/>
        </authorList>
    </citation>
    <scope>NUCLEOTIDE SEQUENCE [LARGE SCALE GENOMIC DNA]</scope>
    <source>
        <strain evidence="2 3">JCM 13557</strain>
    </source>
</reference>
<proteinExistence type="predicted"/>
<keyword evidence="3" id="KW-1185">Reference proteome</keyword>